<keyword evidence="5" id="KW-1185">Reference proteome</keyword>
<dbReference type="Gene3D" id="3.30.420.10">
    <property type="entry name" value="Ribonuclease H-like superfamily/Ribonuclease H"/>
    <property type="match status" value="1"/>
</dbReference>
<dbReference type="AlphaFoldDB" id="A0A1H2Z8L6"/>
<dbReference type="CDD" id="cd04659">
    <property type="entry name" value="Piwi_piwi-like_ProArk"/>
    <property type="match status" value="1"/>
</dbReference>
<protein>
    <recommendedName>
        <fullName evidence="2">Protein argonaute</fullName>
    </recommendedName>
</protein>
<dbReference type="InterPro" id="IPR003165">
    <property type="entry name" value="Piwi"/>
</dbReference>
<gene>
    <name evidence="4" type="ORF">SAMN05216287_2204</name>
</gene>
<organism evidence="4 5">
    <name type="scientific">Pseudomonas kuykendallii</name>
    <dbReference type="NCBI Taxonomy" id="1007099"/>
    <lineage>
        <taxon>Bacteria</taxon>
        <taxon>Pseudomonadati</taxon>
        <taxon>Pseudomonadota</taxon>
        <taxon>Gammaproteobacteria</taxon>
        <taxon>Pseudomonadales</taxon>
        <taxon>Pseudomonadaceae</taxon>
        <taxon>Pseudomonas</taxon>
    </lineage>
</organism>
<dbReference type="SUPFAM" id="SSF53098">
    <property type="entry name" value="Ribonuclease H-like"/>
    <property type="match status" value="1"/>
</dbReference>
<dbReference type="InterPro" id="IPR012337">
    <property type="entry name" value="RNaseH-like_sf"/>
</dbReference>
<evidence type="ECO:0000256" key="1">
    <source>
        <dbReference type="ARBA" id="ARBA00035012"/>
    </source>
</evidence>
<dbReference type="GO" id="GO:0003676">
    <property type="term" value="F:nucleic acid binding"/>
    <property type="evidence" value="ECO:0007669"/>
    <property type="project" value="InterPro"/>
</dbReference>
<dbReference type="Proteomes" id="UP000243778">
    <property type="component" value="Unassembled WGS sequence"/>
</dbReference>
<dbReference type="EMBL" id="FNNU01000003">
    <property type="protein sequence ID" value="SDX13676.1"/>
    <property type="molecule type" value="Genomic_DNA"/>
</dbReference>
<name>A0A1H2Z8L6_9PSED</name>
<dbReference type="STRING" id="1007099.SAMN05216287_2204"/>
<accession>A0A1H2Z8L6</accession>
<dbReference type="SMART" id="SM00950">
    <property type="entry name" value="Piwi"/>
    <property type="match status" value="1"/>
</dbReference>
<sequence>MSTMPAPIQLPAFTLLDEPSLSFAAENTTAIHRHPLIGLSRFGAFDQASFQHYVTDLRIAYVGPRSGAVRVRDLRDSLCIPQRNTDRSSYAQEYPGFDRLFGVGLLGADQQVHVKWPEELTDFAGSGEFPDRIRAAFYQALTRLHAARDQFDVALVYFPDRWLPHLRTKEFDAHDELKALAAQLGIPTQVVNDKSLTFNNWGARAWRLAVALYAKAGGTPWKLSPIPGAPTDTAYIGLAYAIRRSSAHYVTCCSQVFDMEGGGMQFVAFEANDAISDDAEARRNPYLSKADMRAVLTRSLRLYLEGHGGRVPRRLVVHKTTAFTEDELKGIQEATSTIPEVECLEIGSSSAWRGVWMIESRNTPKVIEPARFPVPRGTLVMTSGNSALLWIAGNAPSVVGGRDYFQGGKSIPKPIFLRRHMGRGPFDLLAVEATALAKMDWNNDALYDPLPVTIMYSQRLARTISNVMNLPGRSYPYRLFM</sequence>
<dbReference type="Gene3D" id="3.40.50.2300">
    <property type="match status" value="1"/>
</dbReference>
<proteinExistence type="inferred from homology"/>
<feature type="domain" description="Piwi" evidence="3">
    <location>
        <begin position="153"/>
        <end position="469"/>
    </location>
</feature>
<evidence type="ECO:0000313" key="4">
    <source>
        <dbReference type="EMBL" id="SDX13676.1"/>
    </source>
</evidence>
<reference evidence="5" key="1">
    <citation type="submission" date="2016-10" db="EMBL/GenBank/DDBJ databases">
        <authorList>
            <person name="Varghese N."/>
            <person name="Submissions S."/>
        </authorList>
    </citation>
    <scope>NUCLEOTIDE SEQUENCE [LARGE SCALE GENOMIC DNA]</scope>
    <source>
        <strain evidence="5">NRRL B-59562</strain>
    </source>
</reference>
<comment type="similarity">
    <text evidence="1">Belongs to the argonaute family. Long pAgo subfamily.</text>
</comment>
<evidence type="ECO:0000313" key="5">
    <source>
        <dbReference type="Proteomes" id="UP000243778"/>
    </source>
</evidence>
<evidence type="ECO:0000256" key="2">
    <source>
        <dbReference type="ARBA" id="ARBA00035032"/>
    </source>
</evidence>
<dbReference type="InterPro" id="IPR036397">
    <property type="entry name" value="RNaseH_sf"/>
</dbReference>
<evidence type="ECO:0000259" key="3">
    <source>
        <dbReference type="SMART" id="SM00950"/>
    </source>
</evidence>
<dbReference type="RefSeq" id="WP_217632884.1">
    <property type="nucleotide sequence ID" value="NZ_FNNU01000003.1"/>
</dbReference>